<dbReference type="InterPro" id="IPR014030">
    <property type="entry name" value="Ketoacyl_synth_N"/>
</dbReference>
<feature type="domain" description="Beta-ketoacyl synthase-like N-terminal" evidence="2">
    <location>
        <begin position="5"/>
        <end position="221"/>
    </location>
</feature>
<keyword evidence="1" id="KW-0808">Transferase</keyword>
<dbReference type="SUPFAM" id="SSF53901">
    <property type="entry name" value="Thiolase-like"/>
    <property type="match status" value="2"/>
</dbReference>
<evidence type="ECO:0000256" key="1">
    <source>
        <dbReference type="ARBA" id="ARBA00022679"/>
    </source>
</evidence>
<dbReference type="PANTHER" id="PTHR11712">
    <property type="entry name" value="POLYKETIDE SYNTHASE-RELATED"/>
    <property type="match status" value="1"/>
</dbReference>
<dbReference type="Pfam" id="PF00109">
    <property type="entry name" value="ketoacyl-synt"/>
    <property type="match status" value="1"/>
</dbReference>
<dbReference type="PANTHER" id="PTHR11712:SF336">
    <property type="entry name" value="3-OXOACYL-[ACYL-CARRIER-PROTEIN] SYNTHASE, MITOCHONDRIAL"/>
    <property type="match status" value="1"/>
</dbReference>
<accession>A0ABS7QN38</accession>
<dbReference type="EMBL" id="JAINZZ010000140">
    <property type="protein sequence ID" value="MBY8883199.1"/>
    <property type="molecule type" value="Genomic_DNA"/>
</dbReference>
<dbReference type="InterPro" id="IPR016039">
    <property type="entry name" value="Thiolase-like"/>
</dbReference>
<comment type="caution">
    <text evidence="3">The sequence shown here is derived from an EMBL/GenBank/DDBJ whole genome shotgun (WGS) entry which is preliminary data.</text>
</comment>
<reference evidence="3 4" key="1">
    <citation type="submission" date="2021-08" db="EMBL/GenBank/DDBJ databases">
        <title>WGS of actinomycetes from Thailand.</title>
        <authorList>
            <person name="Thawai C."/>
        </authorList>
    </citation>
    <scope>NUCLEOTIDE SEQUENCE [LARGE SCALE GENOMIC DNA]</scope>
    <source>
        <strain evidence="3 4">PLK6-54</strain>
    </source>
</reference>
<proteinExistence type="predicted"/>
<sequence>MRGPVITGWSAVSPYGIGREAYLEGARTGRATVSRLDPEQWDGPDELACLVPGFTPREVLGKKGTRSMDRVTGLAVATVRELLREERGQDGPYTADENAALVLGTTTGSAQSMMDLTRDTFVNEKPFYIDPSQFPNTVMNCAAGQCAIWYGLKGPNTTVAAGRASGLLALNYARRLLNAGRATTVLCGAAEEYSTARSWLEWHTRRPDESATVLGEGCAVLRLDHPHTTTHTPLAELITVTSTITGPTGTTPSLTQAITTTLHQAGLTPADIYAISPSTPAGTPGDHERHALNTVFHHHTPHRIPAPGPIGDTAAATATFQIITLLTHAHHHPAPPGRIALITAVDRDGVLACALLRLL</sequence>
<dbReference type="Proteomes" id="UP000778578">
    <property type="component" value="Unassembled WGS sequence"/>
</dbReference>
<name>A0ABS7QN38_9ACTN</name>
<dbReference type="RefSeq" id="WP_222970196.1">
    <property type="nucleotide sequence ID" value="NZ_JAINZZ010000140.1"/>
</dbReference>
<organism evidence="3 4">
    <name type="scientific">Actinacidiphila acidipaludis</name>
    <dbReference type="NCBI Taxonomy" id="2873382"/>
    <lineage>
        <taxon>Bacteria</taxon>
        <taxon>Bacillati</taxon>
        <taxon>Actinomycetota</taxon>
        <taxon>Actinomycetes</taxon>
        <taxon>Kitasatosporales</taxon>
        <taxon>Streptomycetaceae</taxon>
        <taxon>Actinacidiphila</taxon>
    </lineage>
</organism>
<dbReference type="InterPro" id="IPR000794">
    <property type="entry name" value="Beta-ketoacyl_synthase"/>
</dbReference>
<dbReference type="Gene3D" id="3.40.47.10">
    <property type="match status" value="1"/>
</dbReference>
<evidence type="ECO:0000259" key="2">
    <source>
        <dbReference type="Pfam" id="PF00109"/>
    </source>
</evidence>
<evidence type="ECO:0000313" key="3">
    <source>
        <dbReference type="EMBL" id="MBY8883199.1"/>
    </source>
</evidence>
<protein>
    <submittedName>
        <fullName evidence="3">3-oxoacyl-ACP synthase</fullName>
    </submittedName>
</protein>
<gene>
    <name evidence="3" type="ORF">K7862_37035</name>
</gene>
<keyword evidence="4" id="KW-1185">Reference proteome</keyword>
<evidence type="ECO:0000313" key="4">
    <source>
        <dbReference type="Proteomes" id="UP000778578"/>
    </source>
</evidence>